<dbReference type="eggNOG" id="COG4785">
    <property type="taxonomic scope" value="Bacteria"/>
</dbReference>
<gene>
    <name evidence="3" type="ORF">DSM3645_23436</name>
</gene>
<dbReference type="PROSITE" id="PS50005">
    <property type="entry name" value="TPR"/>
    <property type="match status" value="1"/>
</dbReference>
<evidence type="ECO:0000256" key="2">
    <source>
        <dbReference type="SAM" id="SignalP"/>
    </source>
</evidence>
<dbReference type="AlphaFoldDB" id="A3ZQC1"/>
<feature type="chain" id="PRO_5002664007" evidence="2">
    <location>
        <begin position="24"/>
        <end position="262"/>
    </location>
</feature>
<comment type="caution">
    <text evidence="3">The sequence shown here is derived from an EMBL/GenBank/DDBJ whole genome shotgun (WGS) entry which is preliminary data.</text>
</comment>
<proteinExistence type="predicted"/>
<dbReference type="OrthoDB" id="272871at2"/>
<dbReference type="InterPro" id="IPR011990">
    <property type="entry name" value="TPR-like_helical_dom_sf"/>
</dbReference>
<feature type="repeat" description="TPR" evidence="1">
    <location>
        <begin position="62"/>
        <end position="95"/>
    </location>
</feature>
<dbReference type="Proteomes" id="UP000004358">
    <property type="component" value="Unassembled WGS sequence"/>
</dbReference>
<organism evidence="3 4">
    <name type="scientific">Blastopirellula marina DSM 3645</name>
    <dbReference type="NCBI Taxonomy" id="314230"/>
    <lineage>
        <taxon>Bacteria</taxon>
        <taxon>Pseudomonadati</taxon>
        <taxon>Planctomycetota</taxon>
        <taxon>Planctomycetia</taxon>
        <taxon>Pirellulales</taxon>
        <taxon>Pirellulaceae</taxon>
        <taxon>Blastopirellula</taxon>
    </lineage>
</organism>
<reference evidence="3 4" key="1">
    <citation type="submission" date="2006-02" db="EMBL/GenBank/DDBJ databases">
        <authorList>
            <person name="Amann R."/>
            <person name="Ferriera S."/>
            <person name="Johnson J."/>
            <person name="Kravitz S."/>
            <person name="Halpern A."/>
            <person name="Remington K."/>
            <person name="Beeson K."/>
            <person name="Tran B."/>
            <person name="Rogers Y.-H."/>
            <person name="Friedman R."/>
            <person name="Venter J.C."/>
        </authorList>
    </citation>
    <scope>NUCLEOTIDE SEQUENCE [LARGE SCALE GENOMIC DNA]</scope>
    <source>
        <strain evidence="3 4">DSM 3645</strain>
    </source>
</reference>
<dbReference type="PANTHER" id="PTHR47908">
    <property type="match status" value="1"/>
</dbReference>
<dbReference type="STRING" id="314230.DSM3645_23436"/>
<evidence type="ECO:0000256" key="1">
    <source>
        <dbReference type="PROSITE-ProRule" id="PRU00339"/>
    </source>
</evidence>
<protein>
    <submittedName>
        <fullName evidence="3">Expressed protein</fullName>
    </submittedName>
</protein>
<keyword evidence="2" id="KW-0732">Signal</keyword>
<evidence type="ECO:0000313" key="4">
    <source>
        <dbReference type="Proteomes" id="UP000004358"/>
    </source>
</evidence>
<dbReference type="InterPro" id="IPR019734">
    <property type="entry name" value="TPR_rpt"/>
</dbReference>
<dbReference type="PANTHER" id="PTHR47908:SF2">
    <property type="entry name" value="TETRATRICOPEPTIDE REPEAT (TPR)-LIKE SUPERFAMILY PROTEIN"/>
    <property type="match status" value="1"/>
</dbReference>
<sequence length="262" mass="29393">MRFFLWSMFLLPACTVILPVARAADESAEQLALQARSAASIGEHSRAVELATRAIEQDPQLAAMYYVRGREHFRLGKIAESAADFDKYAQLQPQEKPKLWERGITLYYAGRFQEGADQFALYQKYLSNDVENAAWRFLCMAQADGVDKAKAELLPIAGDGRVPMMTLYRFYRGQATEQQVLDEVEADEIGETQRAGRRFYAALYLGLYHEATGHADKAAPYLAQAASKELRDAAQGAINGYMADVARIHWTRKQAANKGLRD</sequence>
<feature type="signal peptide" evidence="2">
    <location>
        <begin position="1"/>
        <end position="23"/>
    </location>
</feature>
<dbReference type="RefSeq" id="WP_002652585.1">
    <property type="nucleotide sequence ID" value="NZ_CH672376.1"/>
</dbReference>
<dbReference type="SMART" id="SM00028">
    <property type="entry name" value="TPR"/>
    <property type="match status" value="2"/>
</dbReference>
<evidence type="ECO:0000313" key="3">
    <source>
        <dbReference type="EMBL" id="EAQ81397.1"/>
    </source>
</evidence>
<name>A3ZQC1_9BACT</name>
<keyword evidence="1" id="KW-0802">TPR repeat</keyword>
<accession>A3ZQC1</accession>
<dbReference type="Gene3D" id="1.25.40.10">
    <property type="entry name" value="Tetratricopeptide repeat domain"/>
    <property type="match status" value="1"/>
</dbReference>
<dbReference type="SUPFAM" id="SSF48452">
    <property type="entry name" value="TPR-like"/>
    <property type="match status" value="1"/>
</dbReference>
<dbReference type="EMBL" id="AANZ01000005">
    <property type="protein sequence ID" value="EAQ81397.1"/>
    <property type="molecule type" value="Genomic_DNA"/>
</dbReference>
<dbReference type="HOGENOM" id="CLU_081427_1_0_0"/>